<feature type="region of interest" description="Disordered" evidence="1">
    <location>
        <begin position="463"/>
        <end position="552"/>
    </location>
</feature>
<feature type="compositionally biased region" description="Low complexity" evidence="1">
    <location>
        <begin position="340"/>
        <end position="350"/>
    </location>
</feature>
<organism evidence="2 3">
    <name type="scientific">Rhodotorula paludigena</name>
    <dbReference type="NCBI Taxonomy" id="86838"/>
    <lineage>
        <taxon>Eukaryota</taxon>
        <taxon>Fungi</taxon>
        <taxon>Dikarya</taxon>
        <taxon>Basidiomycota</taxon>
        <taxon>Pucciniomycotina</taxon>
        <taxon>Microbotryomycetes</taxon>
        <taxon>Sporidiobolales</taxon>
        <taxon>Sporidiobolaceae</taxon>
        <taxon>Rhodotorula</taxon>
    </lineage>
</organism>
<feature type="compositionally biased region" description="Low complexity" evidence="1">
    <location>
        <begin position="463"/>
        <end position="492"/>
    </location>
</feature>
<proteinExistence type="predicted"/>
<sequence>MTSYDAFPFDSAAWFPQQHSPAFAAAHTPDAALDSAAGVFAPGGAAPWSLDPSVPPWPAASSACQLPPAQLDLAAAPGAQSVGAGAVSSFLSPLPLPNLSLGPAPGDVAGSSAAGLNRRASSASDVAPQGLSDEALRALIGASPLMHAGEVPDDVDGEHAERVGAGAAAGDGLPGHGDADFANMHAATYAQLIQQARSTLFGTGVASPADSATPSGASPSSTSLAPASTYITAPSPSSIASPAASSLPPASNVPPSVPASALSNYGLSLSMHHAVQQPHAFAPPLSLHLNAPPATSSPVLSQHGGFGSSAAPASYAAVVAGHATGGAAAPEDGDAFSATGESGSESGSGSESDDEDDEMHPLAGSASGPSAFGAHIRGAMAEDHLTPATSAHHSDHEGTKGSPAGSGSLLFGIAPPSHLQPSSSAAHAMYYAAATGADSSGAYDPGAPYIPFLRNSSLSSASSRSLSAGSRYAPTTASTSGGTRSAATPASGVTYRDDDPPELPYLSDDSADGTFGKKPGPAQRAAAAGGGSSGHTRGRARTRKPSAAAIAAAQAGQSVAGLNMSPGGTPLGGGGAAAGFASPRPAAYRSGSVSSSGGGGGGGLGGGGGSKKRNSPGSDVPPASERGPGASIDPVTGLTRRQTEIPAVEDDPSIRPYGCNWCRLERDAEAAAAIAAGASPSSAAAAAGKGKARATDELDEDGRPILSWRTIKELREHAASAHKERAIKAKGETDEAIMMEMPFCCALDPCGKTFKSLAGLRFHFQNASANGHFFVQLERDAETGEERATKKFKQEVKPSGRELKCPVGKCPKRFKQSAGLAYHLSHTANHPITESMLATFEPTLQSKTRWWFARLNKQFEKA</sequence>
<feature type="region of interest" description="Disordered" evidence="1">
    <location>
        <begin position="235"/>
        <end position="256"/>
    </location>
</feature>
<feature type="compositionally biased region" description="Low complexity" evidence="1">
    <location>
        <begin position="578"/>
        <end position="595"/>
    </location>
</feature>
<feature type="compositionally biased region" description="Low complexity" evidence="1">
    <location>
        <begin position="235"/>
        <end position="250"/>
    </location>
</feature>
<accession>A0AAV5GIM8</accession>
<evidence type="ECO:0000256" key="1">
    <source>
        <dbReference type="SAM" id="MobiDB-lite"/>
    </source>
</evidence>
<feature type="region of interest" description="Disordered" evidence="1">
    <location>
        <begin position="388"/>
        <end position="415"/>
    </location>
</feature>
<name>A0AAV5GIM8_9BASI</name>
<evidence type="ECO:0008006" key="4">
    <source>
        <dbReference type="Google" id="ProtNLM"/>
    </source>
</evidence>
<feature type="compositionally biased region" description="Low complexity" evidence="1">
    <location>
        <begin position="363"/>
        <end position="372"/>
    </location>
</feature>
<dbReference type="EMBL" id="BQKY01000006">
    <property type="protein sequence ID" value="GJN90063.1"/>
    <property type="molecule type" value="Genomic_DNA"/>
</dbReference>
<comment type="caution">
    <text evidence="2">The sequence shown here is derived from an EMBL/GenBank/DDBJ whole genome shotgun (WGS) entry which is preliminary data.</text>
</comment>
<feature type="compositionally biased region" description="Low complexity" evidence="1">
    <location>
        <begin position="679"/>
        <end position="689"/>
    </location>
</feature>
<keyword evidence="3" id="KW-1185">Reference proteome</keyword>
<feature type="region of interest" description="Disordered" evidence="1">
    <location>
        <begin position="205"/>
        <end position="224"/>
    </location>
</feature>
<evidence type="ECO:0000313" key="3">
    <source>
        <dbReference type="Proteomes" id="UP001342314"/>
    </source>
</evidence>
<dbReference type="Gene3D" id="3.30.160.60">
    <property type="entry name" value="Classic Zinc Finger"/>
    <property type="match status" value="1"/>
</dbReference>
<feature type="compositionally biased region" description="Low complexity" evidence="1">
    <location>
        <begin position="206"/>
        <end position="224"/>
    </location>
</feature>
<evidence type="ECO:0000313" key="2">
    <source>
        <dbReference type="EMBL" id="GJN90063.1"/>
    </source>
</evidence>
<reference evidence="2 3" key="1">
    <citation type="submission" date="2021-12" db="EMBL/GenBank/DDBJ databases">
        <title>High titer production of polyol ester of fatty acids by Rhodotorula paludigena BS15 towards product separation-free biomass refinery.</title>
        <authorList>
            <person name="Mano J."/>
            <person name="Ono H."/>
            <person name="Tanaka T."/>
            <person name="Naito K."/>
            <person name="Sushida H."/>
            <person name="Ike M."/>
            <person name="Tokuyasu K."/>
            <person name="Kitaoka M."/>
        </authorList>
    </citation>
    <scope>NUCLEOTIDE SEQUENCE [LARGE SCALE GENOMIC DNA]</scope>
    <source>
        <strain evidence="2 3">BS15</strain>
    </source>
</reference>
<protein>
    <recommendedName>
        <fullName evidence="4">C2H2-type domain-containing protein</fullName>
    </recommendedName>
</protein>
<feature type="region of interest" description="Disordered" evidence="1">
    <location>
        <begin position="679"/>
        <end position="698"/>
    </location>
</feature>
<feature type="region of interest" description="Disordered" evidence="1">
    <location>
        <begin position="326"/>
        <end position="372"/>
    </location>
</feature>
<dbReference type="Proteomes" id="UP001342314">
    <property type="component" value="Unassembled WGS sequence"/>
</dbReference>
<feature type="compositionally biased region" description="Gly residues" evidence="1">
    <location>
        <begin position="596"/>
        <end position="609"/>
    </location>
</feature>
<dbReference type="AlphaFoldDB" id="A0AAV5GIM8"/>
<gene>
    <name evidence="2" type="ORF">Rhopal_003061-T1</name>
</gene>
<feature type="region of interest" description="Disordered" evidence="1">
    <location>
        <begin position="575"/>
        <end position="651"/>
    </location>
</feature>